<reference evidence="2" key="1">
    <citation type="journal article" date="2014" name="Proc. Natl. Acad. Sci. U.S.A.">
        <title>Extensive sampling of basidiomycete genomes demonstrates inadequacy of the white-rot/brown-rot paradigm for wood decay fungi.</title>
        <authorList>
            <person name="Riley R."/>
            <person name="Salamov A.A."/>
            <person name="Brown D.W."/>
            <person name="Nagy L.G."/>
            <person name="Floudas D."/>
            <person name="Held B.W."/>
            <person name="Levasseur A."/>
            <person name="Lombard V."/>
            <person name="Morin E."/>
            <person name="Otillar R."/>
            <person name="Lindquist E.A."/>
            <person name="Sun H."/>
            <person name="LaButti K.M."/>
            <person name="Schmutz J."/>
            <person name="Jabbour D."/>
            <person name="Luo H."/>
            <person name="Baker S.E."/>
            <person name="Pisabarro A.G."/>
            <person name="Walton J.D."/>
            <person name="Blanchette R.A."/>
            <person name="Henrissat B."/>
            <person name="Martin F."/>
            <person name="Cullen D."/>
            <person name="Hibbett D.S."/>
            <person name="Grigoriev I.V."/>
        </authorList>
    </citation>
    <scope>NUCLEOTIDE SEQUENCE [LARGE SCALE GENOMIC DNA]</scope>
    <source>
        <strain evidence="2">CBS 339.88</strain>
    </source>
</reference>
<dbReference type="EMBL" id="KL142389">
    <property type="protein sequence ID" value="KDR72231.1"/>
    <property type="molecule type" value="Genomic_DNA"/>
</dbReference>
<sequence>MQTQIILAFALDAIPNGPLDADSKPRCSSTSMGDLIGLLQHRTTYIRCARRRWAKFLRSFLSSFKLRHT</sequence>
<name>A0A067SMT6_GALM3</name>
<evidence type="ECO:0000313" key="1">
    <source>
        <dbReference type="EMBL" id="KDR72231.1"/>
    </source>
</evidence>
<dbReference type="HOGENOM" id="CLU_2776100_0_0_1"/>
<gene>
    <name evidence="1" type="ORF">GALMADRAFT_766400</name>
</gene>
<dbReference type="AlphaFoldDB" id="A0A067SMT6"/>
<keyword evidence="2" id="KW-1185">Reference proteome</keyword>
<organism evidence="1 2">
    <name type="scientific">Galerina marginata (strain CBS 339.88)</name>
    <dbReference type="NCBI Taxonomy" id="685588"/>
    <lineage>
        <taxon>Eukaryota</taxon>
        <taxon>Fungi</taxon>
        <taxon>Dikarya</taxon>
        <taxon>Basidiomycota</taxon>
        <taxon>Agaricomycotina</taxon>
        <taxon>Agaricomycetes</taxon>
        <taxon>Agaricomycetidae</taxon>
        <taxon>Agaricales</taxon>
        <taxon>Agaricineae</taxon>
        <taxon>Strophariaceae</taxon>
        <taxon>Galerina</taxon>
    </lineage>
</organism>
<proteinExistence type="predicted"/>
<accession>A0A067SMT6</accession>
<protein>
    <submittedName>
        <fullName evidence="1">Uncharacterized protein</fullName>
    </submittedName>
</protein>
<dbReference type="Proteomes" id="UP000027222">
    <property type="component" value="Unassembled WGS sequence"/>
</dbReference>
<evidence type="ECO:0000313" key="2">
    <source>
        <dbReference type="Proteomes" id="UP000027222"/>
    </source>
</evidence>